<feature type="transmembrane region" description="Helical" evidence="2">
    <location>
        <begin position="157"/>
        <end position="179"/>
    </location>
</feature>
<feature type="region of interest" description="Disordered" evidence="1">
    <location>
        <begin position="421"/>
        <end position="457"/>
    </location>
</feature>
<keyword evidence="2" id="KW-0472">Membrane</keyword>
<feature type="transmembrane region" description="Helical" evidence="2">
    <location>
        <begin position="18"/>
        <end position="34"/>
    </location>
</feature>
<gene>
    <name evidence="3" type="ORF">ACFP73_03540</name>
</gene>
<keyword evidence="4" id="KW-1185">Reference proteome</keyword>
<feature type="transmembrane region" description="Helical" evidence="2">
    <location>
        <begin position="244"/>
        <end position="263"/>
    </location>
</feature>
<evidence type="ECO:0000256" key="2">
    <source>
        <dbReference type="SAM" id="Phobius"/>
    </source>
</evidence>
<evidence type="ECO:0000313" key="4">
    <source>
        <dbReference type="Proteomes" id="UP001596215"/>
    </source>
</evidence>
<accession>A0ABW1VN13</accession>
<sequence length="543" mass="61789">MNDFSLGGLGAQIIEHRLLTLCIILLLLAAGIAYKKWDDVRYFCMRVWHVMPLVGTVAKASRQYSSRSSLVHQSKWLDAEMNIADLYYNEYVAADQDITYYNQCKDYLAKVLESGRKKAPVWVTPLIVVLLVMEAIGFAYVLGPFMAPRISANNLQIVVWSLALILSLISGFIAHHAGAAQHYNSLLRKANRWFSQSDSKKNLNEVSEIQIVHTYRDNDEPRYNQIAARISIDHDCAEHRRPVWGFYAWILIIAIAAFGVRYYTLQMVESKQSVTSMQSSNDVSSPWGSVLPAQAAQNDQQARLQAENDMQQSKHDASLVTFIILSVIYIGVQFFAFFLGRNYGFAGVHSSEAWHSTHRFPNAQAMRSWMERRKRAISMHADHKLSMLRRKLMHKTTTSAEERELLKQSLNRDFESYVRQKQAGLEQERENSRRKELEDYKRNQKLDSDITRHNSAGAGHTIQPAVTVIRDIPAEDTQSQAAAPVSDADIKPLEYPDITEVEAGELIFLANIYPSFSGLTEQQITFIWKAQCFAKKRGLFAVA</sequence>
<comment type="caution">
    <text evidence="3">The sequence shown here is derived from an EMBL/GenBank/DDBJ whole genome shotgun (WGS) entry which is preliminary data.</text>
</comment>
<evidence type="ECO:0000256" key="1">
    <source>
        <dbReference type="SAM" id="MobiDB-lite"/>
    </source>
</evidence>
<reference evidence="4" key="1">
    <citation type="journal article" date="2019" name="Int. J. Syst. Evol. Microbiol.">
        <title>The Global Catalogue of Microorganisms (GCM) 10K type strain sequencing project: providing services to taxonomists for standard genome sequencing and annotation.</title>
        <authorList>
            <consortium name="The Broad Institute Genomics Platform"/>
            <consortium name="The Broad Institute Genome Sequencing Center for Infectious Disease"/>
            <person name="Wu L."/>
            <person name="Ma J."/>
        </authorList>
    </citation>
    <scope>NUCLEOTIDE SEQUENCE [LARGE SCALE GENOMIC DNA]</scope>
    <source>
        <strain evidence="4">CGMCC 4.1530</strain>
    </source>
</reference>
<organism evidence="3 4">
    <name type="scientific">Tatumella punctata</name>
    <dbReference type="NCBI Taxonomy" id="399969"/>
    <lineage>
        <taxon>Bacteria</taxon>
        <taxon>Pseudomonadati</taxon>
        <taxon>Pseudomonadota</taxon>
        <taxon>Gammaproteobacteria</taxon>
        <taxon>Enterobacterales</taxon>
        <taxon>Erwiniaceae</taxon>
        <taxon>Tatumella</taxon>
    </lineage>
</organism>
<dbReference type="EMBL" id="JBHSUC010000003">
    <property type="protein sequence ID" value="MFC6361173.1"/>
    <property type="molecule type" value="Genomic_DNA"/>
</dbReference>
<feature type="transmembrane region" description="Helical" evidence="2">
    <location>
        <begin position="119"/>
        <end position="142"/>
    </location>
</feature>
<name>A0ABW1VN13_9GAMM</name>
<evidence type="ECO:0000313" key="3">
    <source>
        <dbReference type="EMBL" id="MFC6361173.1"/>
    </source>
</evidence>
<dbReference type="RefSeq" id="WP_343876617.1">
    <property type="nucleotide sequence ID" value="NZ_BAAAFW010000012.1"/>
</dbReference>
<feature type="compositionally biased region" description="Basic and acidic residues" evidence="1">
    <location>
        <begin position="426"/>
        <end position="452"/>
    </location>
</feature>
<proteinExistence type="predicted"/>
<dbReference type="Proteomes" id="UP001596215">
    <property type="component" value="Unassembled WGS sequence"/>
</dbReference>
<feature type="transmembrane region" description="Helical" evidence="2">
    <location>
        <begin position="319"/>
        <end position="339"/>
    </location>
</feature>
<keyword evidence="2" id="KW-0812">Transmembrane</keyword>
<protein>
    <submittedName>
        <fullName evidence="3">Uncharacterized protein</fullName>
    </submittedName>
</protein>
<keyword evidence="2" id="KW-1133">Transmembrane helix</keyword>